<protein>
    <submittedName>
        <fullName evidence="2">Phasin family protein</fullName>
    </submittedName>
</protein>
<evidence type="ECO:0000313" key="3">
    <source>
        <dbReference type="Proteomes" id="UP001429984"/>
    </source>
</evidence>
<sequence length="137" mass="14604">MYQPFNEQFAAATRQFAETAAQVNRLALDSAEAVFGLQLAAIEERVNATFAFLGEAAEVRDLDGLKTLWPKGVQVARENLERGVSTGQEVFGRTLKAQGAISELAKSQFEAAAKTTLNDVDKVVKGATATATKAAAK</sequence>
<organism evidence="2 3">
    <name type="scientific">Lysobacter niastensis</name>
    <dbReference type="NCBI Taxonomy" id="380629"/>
    <lineage>
        <taxon>Bacteria</taxon>
        <taxon>Pseudomonadati</taxon>
        <taxon>Pseudomonadota</taxon>
        <taxon>Gammaproteobacteria</taxon>
        <taxon>Lysobacterales</taxon>
        <taxon>Lysobacteraceae</taxon>
        <taxon>Lysobacter</taxon>
    </lineage>
</organism>
<evidence type="ECO:0000313" key="2">
    <source>
        <dbReference type="EMBL" id="MBF6024103.1"/>
    </source>
</evidence>
<accession>A0ABS0B5G9</accession>
<dbReference type="EMBL" id="JADLZT010000004">
    <property type="protein sequence ID" value="MBF6024103.1"/>
    <property type="molecule type" value="Genomic_DNA"/>
</dbReference>
<dbReference type="InterPro" id="IPR018968">
    <property type="entry name" value="Phasin"/>
</dbReference>
<dbReference type="Pfam" id="PF09361">
    <property type="entry name" value="Phasin_2"/>
    <property type="match status" value="1"/>
</dbReference>
<gene>
    <name evidence="2" type="ORF">IU514_08670</name>
</gene>
<name>A0ABS0B5G9_9GAMM</name>
<dbReference type="Proteomes" id="UP001429984">
    <property type="component" value="Unassembled WGS sequence"/>
</dbReference>
<keyword evidence="3" id="KW-1185">Reference proteome</keyword>
<feature type="domain" description="Phasin" evidence="1">
    <location>
        <begin position="7"/>
        <end position="109"/>
    </location>
</feature>
<dbReference type="RefSeq" id="WP_194930700.1">
    <property type="nucleotide sequence ID" value="NZ_JADLZT010000004.1"/>
</dbReference>
<proteinExistence type="predicted"/>
<comment type="caution">
    <text evidence="2">The sequence shown here is derived from an EMBL/GenBank/DDBJ whole genome shotgun (WGS) entry which is preliminary data.</text>
</comment>
<evidence type="ECO:0000259" key="1">
    <source>
        <dbReference type="Pfam" id="PF09361"/>
    </source>
</evidence>
<reference evidence="2 3" key="1">
    <citation type="submission" date="2020-11" db="EMBL/GenBank/DDBJ databases">
        <title>Draft Genome Sequence and Secondary Metabolite Biosynthetic Potential of the Lysobacter niastensis Type strain DSM 18481.</title>
        <authorList>
            <person name="Turrini P."/>
            <person name="Artuso I."/>
            <person name="Tescari M."/>
            <person name="Lugli G.A."/>
            <person name="Frangipani E."/>
            <person name="Ventura M."/>
            <person name="Visca P."/>
        </authorList>
    </citation>
    <scope>NUCLEOTIDE SEQUENCE [LARGE SCALE GENOMIC DNA]</scope>
    <source>
        <strain evidence="2 3">DSM 18481</strain>
    </source>
</reference>